<feature type="non-terminal residue" evidence="1">
    <location>
        <position position="1"/>
    </location>
</feature>
<organism evidence="1">
    <name type="scientific">marine sediment metagenome</name>
    <dbReference type="NCBI Taxonomy" id="412755"/>
    <lineage>
        <taxon>unclassified sequences</taxon>
        <taxon>metagenomes</taxon>
        <taxon>ecological metagenomes</taxon>
    </lineage>
</organism>
<protein>
    <recommendedName>
        <fullName evidence="2">TRAM domain-containing protein</fullName>
    </recommendedName>
</protein>
<sequence length="29" mass="3161">AGEMVEVQITGALAYDLYGIRVAEPEVEH</sequence>
<gene>
    <name evidence="1" type="ORF">S12H4_16499</name>
</gene>
<accession>X1RDN9</accession>
<dbReference type="EMBL" id="BARW01007983">
    <property type="protein sequence ID" value="GAI78857.1"/>
    <property type="molecule type" value="Genomic_DNA"/>
</dbReference>
<evidence type="ECO:0008006" key="2">
    <source>
        <dbReference type="Google" id="ProtNLM"/>
    </source>
</evidence>
<proteinExistence type="predicted"/>
<evidence type="ECO:0000313" key="1">
    <source>
        <dbReference type="EMBL" id="GAI78857.1"/>
    </source>
</evidence>
<reference evidence="1" key="1">
    <citation type="journal article" date="2014" name="Front. Microbiol.">
        <title>High frequency of phylogenetically diverse reductive dehalogenase-homologous genes in deep subseafloor sedimentary metagenomes.</title>
        <authorList>
            <person name="Kawai M."/>
            <person name="Futagami T."/>
            <person name="Toyoda A."/>
            <person name="Takaki Y."/>
            <person name="Nishi S."/>
            <person name="Hori S."/>
            <person name="Arai W."/>
            <person name="Tsubouchi T."/>
            <person name="Morono Y."/>
            <person name="Uchiyama I."/>
            <person name="Ito T."/>
            <person name="Fujiyama A."/>
            <person name="Inagaki F."/>
            <person name="Takami H."/>
        </authorList>
    </citation>
    <scope>NUCLEOTIDE SEQUENCE</scope>
    <source>
        <strain evidence="1">Expedition CK06-06</strain>
    </source>
</reference>
<name>X1RDN9_9ZZZZ</name>
<comment type="caution">
    <text evidence="1">The sequence shown here is derived from an EMBL/GenBank/DDBJ whole genome shotgun (WGS) entry which is preliminary data.</text>
</comment>
<dbReference type="AlphaFoldDB" id="X1RDN9"/>